<dbReference type="SMART" id="SM00729">
    <property type="entry name" value="Elp3"/>
    <property type="match status" value="1"/>
</dbReference>
<dbReference type="GO" id="GO:0004109">
    <property type="term" value="F:coproporphyrinogen oxidase activity"/>
    <property type="evidence" value="ECO:0007669"/>
    <property type="project" value="InterPro"/>
</dbReference>
<dbReference type="InterPro" id="IPR010723">
    <property type="entry name" value="HemN_C"/>
</dbReference>
<evidence type="ECO:0000256" key="2">
    <source>
        <dbReference type="ARBA" id="ARBA00017228"/>
    </source>
</evidence>
<dbReference type="PANTHER" id="PTHR13932">
    <property type="entry name" value="COPROPORPHYRINIGEN III OXIDASE"/>
    <property type="match status" value="1"/>
</dbReference>
<keyword evidence="3" id="KW-0963">Cytoplasm</keyword>
<dbReference type="InterPro" id="IPR006638">
    <property type="entry name" value="Elp3/MiaA/NifB-like_rSAM"/>
</dbReference>
<proteinExistence type="inferred from homology"/>
<keyword evidence="3" id="KW-0479">Metal-binding</keyword>
<dbReference type="Pfam" id="PF04055">
    <property type="entry name" value="Radical_SAM"/>
    <property type="match status" value="1"/>
</dbReference>
<keyword evidence="3" id="KW-0143">Chaperone</keyword>
<dbReference type="InterPro" id="IPR058240">
    <property type="entry name" value="rSAM_sf"/>
</dbReference>
<keyword evidence="3" id="KW-0004">4Fe-4S</keyword>
<feature type="region of interest" description="Disordered" evidence="4">
    <location>
        <begin position="70"/>
        <end position="97"/>
    </location>
</feature>
<dbReference type="PROSITE" id="PS51918">
    <property type="entry name" value="RADICAL_SAM"/>
    <property type="match status" value="1"/>
</dbReference>
<dbReference type="Gene3D" id="3.30.750.200">
    <property type="match status" value="1"/>
</dbReference>
<evidence type="ECO:0000256" key="3">
    <source>
        <dbReference type="RuleBase" id="RU364116"/>
    </source>
</evidence>
<dbReference type="EMBL" id="UASJ01000001">
    <property type="protein sequence ID" value="SQB65294.1"/>
    <property type="molecule type" value="Genomic_DNA"/>
</dbReference>
<comment type="similarity">
    <text evidence="1">Belongs to the anaerobic coproporphyrinogen-III oxidase family. HemW subfamily.</text>
</comment>
<evidence type="ECO:0000313" key="6">
    <source>
        <dbReference type="EMBL" id="SQB65294.1"/>
    </source>
</evidence>
<feature type="domain" description="Radical SAM core" evidence="5">
    <location>
        <begin position="1"/>
        <end position="279"/>
    </location>
</feature>
<dbReference type="SFLD" id="SFLDG01065">
    <property type="entry name" value="anaerobic_coproporphyrinogen-I"/>
    <property type="match status" value="1"/>
</dbReference>
<dbReference type="GO" id="GO:0005737">
    <property type="term" value="C:cytoplasm"/>
    <property type="evidence" value="ECO:0007669"/>
    <property type="project" value="UniProtKB-SubCell"/>
</dbReference>
<dbReference type="GeneID" id="55565290"/>
<dbReference type="InterPro" id="IPR034505">
    <property type="entry name" value="Coproporphyrinogen-III_oxidase"/>
</dbReference>
<dbReference type="Proteomes" id="UP000250245">
    <property type="component" value="Unassembled WGS sequence"/>
</dbReference>
<dbReference type="GO" id="GO:0046872">
    <property type="term" value="F:metal ion binding"/>
    <property type="evidence" value="ECO:0007669"/>
    <property type="project" value="UniProtKB-UniRule"/>
</dbReference>
<keyword evidence="3" id="KW-0411">Iron-sulfur</keyword>
<feature type="compositionally biased region" description="Gly residues" evidence="4">
    <location>
        <begin position="72"/>
        <end position="81"/>
    </location>
</feature>
<evidence type="ECO:0000313" key="7">
    <source>
        <dbReference type="Proteomes" id="UP000250245"/>
    </source>
</evidence>
<dbReference type="NCBIfam" id="TIGR00539">
    <property type="entry name" value="hemN_rel"/>
    <property type="match status" value="1"/>
</dbReference>
<accession>A0A2X2YMI5</accession>
<dbReference type="SFLD" id="SFLDF00562">
    <property type="entry name" value="HemN-like__clustered_with_heat"/>
    <property type="match status" value="1"/>
</dbReference>
<evidence type="ECO:0000256" key="1">
    <source>
        <dbReference type="ARBA" id="ARBA00006100"/>
    </source>
</evidence>
<keyword evidence="3" id="KW-0408">Iron</keyword>
<dbReference type="GO" id="GO:0051539">
    <property type="term" value="F:4 iron, 4 sulfur cluster binding"/>
    <property type="evidence" value="ECO:0007669"/>
    <property type="project" value="UniProtKB-UniRule"/>
</dbReference>
<protein>
    <recommendedName>
        <fullName evidence="2 3">Heme chaperone HemW</fullName>
    </recommendedName>
</protein>
<sequence length="475" mass="50083">MGSPRTLSAYVHVPYCLRRCGYCDFNTYSNLSLGPGVGGYAAALLREIGLYAPDCSVSVAVCPDGGHKGGGHEGGAGGAGASAGRQDGSHKGGGRQDGRALTSVFFGGGTPTVLPATDLVRVLRGLSETFGLVPGAEITTEANPDTVTPQYLEALAAGGFTRVSFGMQSAVPAVLATLNRTHQQKHLVAGVRAARAQGLEVSVDLIYGTPGESLADWRPSLDAALELGVDHVSCYALVIEPGTALGRALAQGDIPPVDPDDQADKYELADETLSAAGLQWYEISNWARPGHECRHNLAYWRDQDWYGFGPGAHSHLGSTRFWNLRHPAKWMQSLQAGYRPVDGREIVTGDSARLERLLLNLRLRQGLDLGEYAGEFGVDQAALLSEAHELAQEGLLDGALLPEDATSGDRELAQKDGSLSVGLCSQGDGLSHQDGLLHQDGSATDSLTSNTGRAVLTRHGRLLADTVIQRLAGVS</sequence>
<evidence type="ECO:0000256" key="4">
    <source>
        <dbReference type="SAM" id="MobiDB-lite"/>
    </source>
</evidence>
<feature type="compositionally biased region" description="Basic and acidic residues" evidence="4">
    <location>
        <begin position="87"/>
        <end position="97"/>
    </location>
</feature>
<dbReference type="InterPro" id="IPR007197">
    <property type="entry name" value="rSAM"/>
</dbReference>
<dbReference type="PANTHER" id="PTHR13932:SF5">
    <property type="entry name" value="RADICAL S-ADENOSYL METHIONINE DOMAIN-CONTAINING PROTEIN 1, MITOCHONDRIAL"/>
    <property type="match status" value="1"/>
</dbReference>
<dbReference type="InterPro" id="IPR004559">
    <property type="entry name" value="HemW-like"/>
</dbReference>
<dbReference type="GO" id="GO:0006779">
    <property type="term" value="P:porphyrin-containing compound biosynthetic process"/>
    <property type="evidence" value="ECO:0007669"/>
    <property type="project" value="InterPro"/>
</dbReference>
<dbReference type="Pfam" id="PF06969">
    <property type="entry name" value="HemN_C"/>
    <property type="match status" value="1"/>
</dbReference>
<dbReference type="SFLD" id="SFLDS00029">
    <property type="entry name" value="Radical_SAM"/>
    <property type="match status" value="1"/>
</dbReference>
<keyword evidence="6" id="KW-0560">Oxidoreductase</keyword>
<comment type="function">
    <text evidence="3">Probably acts as a heme chaperone, transferring heme to an unknown acceptor. Binds one molecule of heme per monomer, possibly covalently. Binds 1 [4Fe-4S] cluster. The cluster is coordinated with 3 cysteines and an exchangeable S-adenosyl-L-methionine.</text>
</comment>
<keyword evidence="3" id="KW-0349">Heme</keyword>
<keyword evidence="3" id="KW-0949">S-adenosyl-L-methionine</keyword>
<dbReference type="SUPFAM" id="SSF102114">
    <property type="entry name" value="Radical SAM enzymes"/>
    <property type="match status" value="2"/>
</dbReference>
<dbReference type="RefSeq" id="WP_041797988.1">
    <property type="nucleotide sequence ID" value="NZ_CP068112.1"/>
</dbReference>
<gene>
    <name evidence="6" type="primary">hemN</name>
    <name evidence="6" type="ORF">NCTC11820_01433</name>
</gene>
<dbReference type="AlphaFoldDB" id="A0A2X2YMI5"/>
<evidence type="ECO:0000259" key="5">
    <source>
        <dbReference type="PROSITE" id="PS51918"/>
    </source>
</evidence>
<comment type="subcellular location">
    <subcellularLocation>
        <location evidence="3">Cytoplasm</location>
    </subcellularLocation>
</comment>
<organism evidence="6 7">
    <name type="scientific">Mobiluncus curtisii</name>
    <dbReference type="NCBI Taxonomy" id="2051"/>
    <lineage>
        <taxon>Bacteria</taxon>
        <taxon>Bacillati</taxon>
        <taxon>Actinomycetota</taxon>
        <taxon>Actinomycetes</taxon>
        <taxon>Actinomycetales</taxon>
        <taxon>Actinomycetaceae</taxon>
        <taxon>Mobiluncus</taxon>
    </lineage>
</organism>
<reference evidence="6 7" key="1">
    <citation type="submission" date="2018-06" db="EMBL/GenBank/DDBJ databases">
        <authorList>
            <consortium name="Pathogen Informatics"/>
            <person name="Doyle S."/>
        </authorList>
    </citation>
    <scope>NUCLEOTIDE SEQUENCE [LARGE SCALE GENOMIC DNA]</scope>
    <source>
        <strain evidence="6 7">NCTC11820</strain>
    </source>
</reference>
<name>A0A2X2YMI5_9ACTO</name>